<evidence type="ECO:0000313" key="3">
    <source>
        <dbReference type="Proteomes" id="UP000324222"/>
    </source>
</evidence>
<protein>
    <submittedName>
        <fullName evidence="2">Uncharacterized protein</fullName>
    </submittedName>
</protein>
<reference evidence="2 3" key="1">
    <citation type="submission" date="2019-05" db="EMBL/GenBank/DDBJ databases">
        <title>Another draft genome of Portunus trituberculatus and its Hox gene families provides insights of decapod evolution.</title>
        <authorList>
            <person name="Jeong J.-H."/>
            <person name="Song I."/>
            <person name="Kim S."/>
            <person name="Choi T."/>
            <person name="Kim D."/>
            <person name="Ryu S."/>
            <person name="Kim W."/>
        </authorList>
    </citation>
    <scope>NUCLEOTIDE SEQUENCE [LARGE SCALE GENOMIC DNA]</scope>
    <source>
        <tissue evidence="2">Muscle</tissue>
    </source>
</reference>
<dbReference type="Proteomes" id="UP000324222">
    <property type="component" value="Unassembled WGS sequence"/>
</dbReference>
<organism evidence="2 3">
    <name type="scientific">Portunus trituberculatus</name>
    <name type="common">Swimming crab</name>
    <name type="synonym">Neptunus trituberculatus</name>
    <dbReference type="NCBI Taxonomy" id="210409"/>
    <lineage>
        <taxon>Eukaryota</taxon>
        <taxon>Metazoa</taxon>
        <taxon>Ecdysozoa</taxon>
        <taxon>Arthropoda</taxon>
        <taxon>Crustacea</taxon>
        <taxon>Multicrustacea</taxon>
        <taxon>Malacostraca</taxon>
        <taxon>Eumalacostraca</taxon>
        <taxon>Eucarida</taxon>
        <taxon>Decapoda</taxon>
        <taxon>Pleocyemata</taxon>
        <taxon>Brachyura</taxon>
        <taxon>Eubrachyura</taxon>
        <taxon>Portunoidea</taxon>
        <taxon>Portunidae</taxon>
        <taxon>Portuninae</taxon>
        <taxon>Portunus</taxon>
    </lineage>
</organism>
<keyword evidence="1" id="KW-0812">Transmembrane</keyword>
<dbReference type="EMBL" id="VSRR010003081">
    <property type="protein sequence ID" value="MPC34561.1"/>
    <property type="molecule type" value="Genomic_DNA"/>
</dbReference>
<feature type="transmembrane region" description="Helical" evidence="1">
    <location>
        <begin position="28"/>
        <end position="52"/>
    </location>
</feature>
<comment type="caution">
    <text evidence="2">The sequence shown here is derived from an EMBL/GenBank/DDBJ whole genome shotgun (WGS) entry which is preliminary data.</text>
</comment>
<evidence type="ECO:0000256" key="1">
    <source>
        <dbReference type="SAM" id="Phobius"/>
    </source>
</evidence>
<name>A0A5B7EJF3_PORTR</name>
<keyword evidence="1" id="KW-0472">Membrane</keyword>
<accession>A0A5B7EJF3</accession>
<gene>
    <name evidence="2" type="ORF">E2C01_027954</name>
</gene>
<evidence type="ECO:0000313" key="2">
    <source>
        <dbReference type="EMBL" id="MPC34561.1"/>
    </source>
</evidence>
<keyword evidence="1" id="KW-1133">Transmembrane helix</keyword>
<sequence length="58" mass="6754">MYIGNLLATSLLWQQCLPMCSWIQFRSWKLLCLLLSFLDCGLVWFPPAAAWMRVMLSS</sequence>
<proteinExistence type="predicted"/>
<dbReference type="AlphaFoldDB" id="A0A5B7EJF3"/>
<keyword evidence="3" id="KW-1185">Reference proteome</keyword>